<protein>
    <submittedName>
        <fullName evidence="6">Glutathione S-transferase</fullName>
    </submittedName>
</protein>
<dbReference type="GO" id="GO:0016020">
    <property type="term" value="C:membrane"/>
    <property type="evidence" value="ECO:0007669"/>
    <property type="project" value="UniProtKB-SubCell"/>
</dbReference>
<dbReference type="InterPro" id="IPR001129">
    <property type="entry name" value="Membr-assoc_MAPEG"/>
</dbReference>
<dbReference type="Pfam" id="PF01124">
    <property type="entry name" value="MAPEG"/>
    <property type="match status" value="1"/>
</dbReference>
<dbReference type="Gene3D" id="1.20.120.550">
    <property type="entry name" value="Membrane associated eicosanoid/glutathione metabolism-like domain"/>
    <property type="match status" value="1"/>
</dbReference>
<name>A0A2U8WCL8_9HYPH</name>
<evidence type="ECO:0000313" key="7">
    <source>
        <dbReference type="Proteomes" id="UP000245926"/>
    </source>
</evidence>
<dbReference type="EMBL" id="CP029550">
    <property type="protein sequence ID" value="AWN43022.1"/>
    <property type="molecule type" value="Genomic_DNA"/>
</dbReference>
<evidence type="ECO:0000313" key="6">
    <source>
        <dbReference type="EMBL" id="AWN43022.1"/>
    </source>
</evidence>
<dbReference type="GO" id="GO:0016740">
    <property type="term" value="F:transferase activity"/>
    <property type="evidence" value="ECO:0007669"/>
    <property type="project" value="UniProtKB-KW"/>
</dbReference>
<organism evidence="6 7">
    <name type="scientific">Methylobacterium durans</name>
    <dbReference type="NCBI Taxonomy" id="2202825"/>
    <lineage>
        <taxon>Bacteria</taxon>
        <taxon>Pseudomonadati</taxon>
        <taxon>Pseudomonadota</taxon>
        <taxon>Alphaproteobacteria</taxon>
        <taxon>Hyphomicrobiales</taxon>
        <taxon>Methylobacteriaceae</taxon>
        <taxon>Methylobacterium</taxon>
    </lineage>
</organism>
<proteinExistence type="predicted"/>
<keyword evidence="7" id="KW-1185">Reference proteome</keyword>
<evidence type="ECO:0000256" key="5">
    <source>
        <dbReference type="SAM" id="Phobius"/>
    </source>
</evidence>
<accession>A0A2U8WCL8</accession>
<dbReference type="InterPro" id="IPR023352">
    <property type="entry name" value="MAPEG-like_dom_sf"/>
</dbReference>
<reference evidence="7" key="1">
    <citation type="submission" date="2018-05" db="EMBL/GenBank/DDBJ databases">
        <title>Complete Genome Sequence of Methylobacterium sp. 17SD2-17.</title>
        <authorList>
            <person name="Srinivasan S."/>
        </authorList>
    </citation>
    <scope>NUCLEOTIDE SEQUENCE [LARGE SCALE GENOMIC DNA]</scope>
    <source>
        <strain evidence="7">17SD2-17</strain>
    </source>
</reference>
<keyword evidence="2 5" id="KW-0812">Transmembrane</keyword>
<dbReference type="AlphaFoldDB" id="A0A2U8WCL8"/>
<dbReference type="PANTHER" id="PTHR35814:SF1">
    <property type="entry name" value="GLUTATHIONE S-TRANSFERASE-RELATED"/>
    <property type="match status" value="1"/>
</dbReference>
<dbReference type="OrthoDB" id="7619858at2"/>
<keyword evidence="6" id="KW-0808">Transferase</keyword>
<keyword evidence="3 5" id="KW-1133">Transmembrane helix</keyword>
<dbReference type="Proteomes" id="UP000245926">
    <property type="component" value="Chromosome"/>
</dbReference>
<evidence type="ECO:0000256" key="4">
    <source>
        <dbReference type="ARBA" id="ARBA00023136"/>
    </source>
</evidence>
<feature type="transmembrane region" description="Helical" evidence="5">
    <location>
        <begin position="6"/>
        <end position="27"/>
    </location>
</feature>
<dbReference type="KEGG" id="mets:DK389_24170"/>
<gene>
    <name evidence="6" type="ORF">DK389_24170</name>
</gene>
<evidence type="ECO:0000256" key="3">
    <source>
        <dbReference type="ARBA" id="ARBA00022989"/>
    </source>
</evidence>
<keyword evidence="4 5" id="KW-0472">Membrane</keyword>
<comment type="subcellular location">
    <subcellularLocation>
        <location evidence="1">Membrane</location>
    </subcellularLocation>
</comment>
<sequence length="132" mass="13684">MTFPAITAFYAALLALLFVGLSGWVVAGRLSSDVLHGDGGDAELQKRIRCQGNFAEYVPFALLLIALLEASGGSLALVRGLLVVLLLARLLHPVGMLAPKNAPRQFACRGGGIVATFGVTAVAALALLVRTA</sequence>
<dbReference type="SUPFAM" id="SSF161084">
    <property type="entry name" value="MAPEG domain-like"/>
    <property type="match status" value="1"/>
</dbReference>
<feature type="transmembrane region" description="Helical" evidence="5">
    <location>
        <begin position="110"/>
        <end position="129"/>
    </location>
</feature>
<dbReference type="RefSeq" id="WP_109893420.1">
    <property type="nucleotide sequence ID" value="NZ_CP029550.1"/>
</dbReference>
<evidence type="ECO:0000256" key="1">
    <source>
        <dbReference type="ARBA" id="ARBA00004370"/>
    </source>
</evidence>
<dbReference type="PANTHER" id="PTHR35814">
    <property type="match status" value="1"/>
</dbReference>
<evidence type="ECO:0000256" key="2">
    <source>
        <dbReference type="ARBA" id="ARBA00022692"/>
    </source>
</evidence>